<dbReference type="PROSITE" id="PS00375">
    <property type="entry name" value="UDPGT"/>
    <property type="match status" value="1"/>
</dbReference>
<keyword evidence="5" id="KW-0472">Membrane</keyword>
<comment type="similarity">
    <text evidence="1 4">Belongs to the UDP-glycosyltransferase family.</text>
</comment>
<dbReference type="PANTHER" id="PTHR48043:SF159">
    <property type="entry name" value="EG:EG0003.4 PROTEIN-RELATED"/>
    <property type="match status" value="1"/>
</dbReference>
<dbReference type="CDD" id="cd03784">
    <property type="entry name" value="GT1_Gtf-like"/>
    <property type="match status" value="1"/>
</dbReference>
<keyword evidence="3 4" id="KW-0808">Transferase</keyword>
<dbReference type="InterPro" id="IPR035595">
    <property type="entry name" value="UDP_glycos_trans_CS"/>
</dbReference>
<dbReference type="EMBL" id="KY202925">
    <property type="protein sequence ID" value="AUC64269.1"/>
    <property type="molecule type" value="mRNA"/>
</dbReference>
<dbReference type="SUPFAM" id="SSF53756">
    <property type="entry name" value="UDP-Glycosyltransferase/glycogen phosphorylase"/>
    <property type="match status" value="1"/>
</dbReference>
<comment type="subcellular location">
    <subcellularLocation>
        <location evidence="5">Membrane</location>
        <topology evidence="5">Single-pass membrane protein</topology>
    </subcellularLocation>
</comment>
<organism evidence="6">
    <name type="scientific">Plutella xylostella</name>
    <name type="common">Diamondback moth</name>
    <name type="synonym">Plutella maculipennis</name>
    <dbReference type="NCBI Taxonomy" id="51655"/>
    <lineage>
        <taxon>Eukaryota</taxon>
        <taxon>Metazoa</taxon>
        <taxon>Ecdysozoa</taxon>
        <taxon>Arthropoda</taxon>
        <taxon>Hexapoda</taxon>
        <taxon>Insecta</taxon>
        <taxon>Pterygota</taxon>
        <taxon>Neoptera</taxon>
        <taxon>Endopterygota</taxon>
        <taxon>Lepidoptera</taxon>
        <taxon>Glossata</taxon>
        <taxon>Ditrysia</taxon>
        <taxon>Yponomeutoidea</taxon>
        <taxon>Plutellidae</taxon>
        <taxon>Plutella</taxon>
    </lineage>
</organism>
<dbReference type="AlphaFoldDB" id="A0A2H4WB53"/>
<evidence type="ECO:0000256" key="5">
    <source>
        <dbReference type="RuleBase" id="RU362059"/>
    </source>
</evidence>
<dbReference type="InterPro" id="IPR050271">
    <property type="entry name" value="UDP-glycosyltransferase"/>
</dbReference>
<keyword evidence="5" id="KW-1133">Transmembrane helix</keyword>
<proteinExistence type="evidence at transcript level"/>
<feature type="signal peptide" evidence="5">
    <location>
        <begin position="1"/>
        <end position="19"/>
    </location>
</feature>
<dbReference type="GO" id="GO:0016020">
    <property type="term" value="C:membrane"/>
    <property type="evidence" value="ECO:0007669"/>
    <property type="project" value="UniProtKB-SubCell"/>
</dbReference>
<dbReference type="Pfam" id="PF00201">
    <property type="entry name" value="UDPGT"/>
    <property type="match status" value="1"/>
</dbReference>
<dbReference type="Gene3D" id="3.40.50.2000">
    <property type="entry name" value="Glycogen Phosphorylase B"/>
    <property type="match status" value="1"/>
</dbReference>
<keyword evidence="5" id="KW-0732">Signal</keyword>
<comment type="catalytic activity">
    <reaction evidence="5">
        <text>glucuronate acceptor + UDP-alpha-D-glucuronate = acceptor beta-D-glucuronoside + UDP + H(+)</text>
        <dbReference type="Rhea" id="RHEA:21032"/>
        <dbReference type="ChEBI" id="CHEBI:15378"/>
        <dbReference type="ChEBI" id="CHEBI:58052"/>
        <dbReference type="ChEBI" id="CHEBI:58223"/>
        <dbReference type="ChEBI" id="CHEBI:132367"/>
        <dbReference type="ChEBI" id="CHEBI:132368"/>
        <dbReference type="EC" id="2.4.1.17"/>
    </reaction>
</comment>
<protein>
    <recommendedName>
        <fullName evidence="5">UDP-glucuronosyltransferase</fullName>
        <ecNumber evidence="5">2.4.1.17</ecNumber>
    </recommendedName>
</protein>
<dbReference type="FunFam" id="3.40.50.2000:FF:000050">
    <property type="entry name" value="UDP-glucuronosyltransferase"/>
    <property type="match status" value="1"/>
</dbReference>
<dbReference type="PANTHER" id="PTHR48043">
    <property type="entry name" value="EG:EG0003.4 PROTEIN-RELATED"/>
    <property type="match status" value="1"/>
</dbReference>
<evidence type="ECO:0000256" key="4">
    <source>
        <dbReference type="RuleBase" id="RU003718"/>
    </source>
</evidence>
<dbReference type="InterPro" id="IPR002213">
    <property type="entry name" value="UDP_glucos_trans"/>
</dbReference>
<keyword evidence="2 4" id="KW-0328">Glycosyltransferase</keyword>
<name>A0A2H4WB53_PLUXY</name>
<accession>A0A2H4WB53</accession>
<sequence length="517" mass="58845">MFKINVIVLLTVLVQCSSSYKLLCFFPFPSRSHANLGEGFVKYLLNDGHEITYVTPIPMRSTHERLRQVDVGSLMEFAKGLNFHEVLKLEADDRQILMVMHVMNRISELAVKHERVQELVNRPGEHFDAVIVEWMFNELYSGFSAVFNCPLIWSASMDVHWLDVRIMHEAPPVSYSAYAVSGTAPPFTLKQRVLELYERVKVVLLQKWFISSKEIQLYYEAFGPSVEARGRELPPYDDLRVSGSMMFGNSHPCIADAISLPQNYKFIGGYHIIESDMEPLPNVLKQRMDESKEGVIFFSLGSIVNTQTISEEFKNNLLQVFASLKQTVIWKMDARTKNVPKNVVLVKWAPQQSILAHPNTILFITHGGLLSINEAIHFGVPVLGTPLFGDQFMNIGKLVQKGMAKSVRLSSDLQLHLKTAINEMVSNSSYRLRAQELSEIYHDRLVKPGEEIAHWVRHVVRTGGAPHLRSPALLVPWYQVFYLDVLALAFVVFYAILVVFRLLIGKRVFVSDVKKVN</sequence>
<evidence type="ECO:0000313" key="6">
    <source>
        <dbReference type="EMBL" id="AUC64269.1"/>
    </source>
</evidence>
<reference evidence="6" key="1">
    <citation type="journal article" date="2017" name="Pest Manag. Sci.">
        <title>Characterization of UDP-glucuronosyltransferase genes and their possible roles in multi-insecticide resistance in Plutella xylostella (L.).</title>
        <authorList>
            <person name="Li X."/>
            <person name="Shi H."/>
            <person name="Gao X."/>
            <person name="Liang P."/>
        </authorList>
    </citation>
    <scope>NUCLEOTIDE SEQUENCE</scope>
</reference>
<dbReference type="EC" id="2.4.1.17" evidence="5"/>
<evidence type="ECO:0000256" key="3">
    <source>
        <dbReference type="ARBA" id="ARBA00022679"/>
    </source>
</evidence>
<feature type="chain" id="PRO_5013986626" description="UDP-glucuronosyltransferase" evidence="5">
    <location>
        <begin position="20"/>
        <end position="517"/>
    </location>
</feature>
<feature type="transmembrane region" description="Helical" evidence="5">
    <location>
        <begin position="480"/>
        <end position="504"/>
    </location>
</feature>
<keyword evidence="5" id="KW-0812">Transmembrane</keyword>
<dbReference type="GO" id="GO:0015020">
    <property type="term" value="F:glucuronosyltransferase activity"/>
    <property type="evidence" value="ECO:0007669"/>
    <property type="project" value="UniProtKB-EC"/>
</dbReference>
<evidence type="ECO:0000256" key="1">
    <source>
        <dbReference type="ARBA" id="ARBA00009995"/>
    </source>
</evidence>
<evidence type="ECO:0000256" key="2">
    <source>
        <dbReference type="ARBA" id="ARBA00022676"/>
    </source>
</evidence>